<name>A0A4P2Q7Z3_SORCE</name>
<reference evidence="1 2" key="1">
    <citation type="submission" date="2015-09" db="EMBL/GenBank/DDBJ databases">
        <title>Sorangium comparison.</title>
        <authorList>
            <person name="Zaburannyi N."/>
            <person name="Bunk B."/>
            <person name="Overmann J."/>
            <person name="Mueller R."/>
        </authorList>
    </citation>
    <scope>NUCLEOTIDE SEQUENCE [LARGE SCALE GENOMIC DNA]</scope>
    <source>
        <strain evidence="1 2">So ceGT47</strain>
    </source>
</reference>
<dbReference type="Proteomes" id="UP000295781">
    <property type="component" value="Chromosome"/>
</dbReference>
<sequence>MELNTLDAEGKRQFPHLVLDSLTGIERLVHEAACGAEKVRHMEAKDFKKVWSAAEPFWFEVQAKLNTIRRSGVHIWIIAHSAEVVDASTTTGEIFPRWDIQLKGTGTTGVEARQMWRTWADHVFFLDWVVEVQKGSKTARSVGRYKGRILYTRESATHYAKTRLRLPPSLPATWEDLAKAWAAGVSAPDTKLRAELNALLPQLAPEDREAIEAELATATGNKLAALVSRAHGMLAVTLEDGVEVDAAE</sequence>
<evidence type="ECO:0000313" key="2">
    <source>
        <dbReference type="Proteomes" id="UP000295781"/>
    </source>
</evidence>
<accession>A0A4P2Q7Z3</accession>
<dbReference type="EMBL" id="CP012670">
    <property type="protein sequence ID" value="AUX25143.1"/>
    <property type="molecule type" value="Genomic_DNA"/>
</dbReference>
<gene>
    <name evidence="1" type="ORF">SOCEGT47_056870</name>
</gene>
<dbReference type="Pfam" id="PF13479">
    <property type="entry name" value="AAA_24"/>
    <property type="match status" value="1"/>
</dbReference>
<dbReference type="AlphaFoldDB" id="A0A4P2Q7Z3"/>
<evidence type="ECO:0000313" key="1">
    <source>
        <dbReference type="EMBL" id="AUX25143.1"/>
    </source>
</evidence>
<protein>
    <submittedName>
        <fullName evidence="1">Uncharacterized protein</fullName>
    </submittedName>
</protein>
<organism evidence="1 2">
    <name type="scientific">Sorangium cellulosum</name>
    <name type="common">Polyangium cellulosum</name>
    <dbReference type="NCBI Taxonomy" id="56"/>
    <lineage>
        <taxon>Bacteria</taxon>
        <taxon>Pseudomonadati</taxon>
        <taxon>Myxococcota</taxon>
        <taxon>Polyangia</taxon>
        <taxon>Polyangiales</taxon>
        <taxon>Polyangiaceae</taxon>
        <taxon>Sorangium</taxon>
    </lineage>
</organism>
<proteinExistence type="predicted"/>